<keyword evidence="7" id="KW-0479">Metal-binding</keyword>
<evidence type="ECO:0000256" key="2">
    <source>
        <dbReference type="ARBA" id="ARBA00022448"/>
    </source>
</evidence>
<comment type="subcellular location">
    <subcellularLocation>
        <location evidence="1">Membrane</location>
        <topology evidence="1">Multi-pass membrane protein</topology>
    </subcellularLocation>
</comment>
<accession>A0A3P7FZZ7</accession>
<dbReference type="OrthoDB" id="6581954at2759"/>
<protein>
    <submittedName>
        <fullName evidence="10">Uncharacterized protein</fullName>
    </submittedName>
</protein>
<dbReference type="GO" id="GO:0005886">
    <property type="term" value="C:plasma membrane"/>
    <property type="evidence" value="ECO:0007669"/>
    <property type="project" value="TreeGrafter"/>
</dbReference>
<dbReference type="AlphaFoldDB" id="A0A3P7FZZ7"/>
<dbReference type="Pfam" id="PF00209">
    <property type="entry name" value="SNF"/>
    <property type="match status" value="1"/>
</dbReference>
<name>A0A3P7FZZ7_WUCBA</name>
<feature type="compositionally biased region" description="Basic and acidic residues" evidence="8">
    <location>
        <begin position="15"/>
        <end position="39"/>
    </location>
</feature>
<feature type="transmembrane region" description="Helical" evidence="9">
    <location>
        <begin position="64"/>
        <end position="92"/>
    </location>
</feature>
<evidence type="ECO:0000313" key="10">
    <source>
        <dbReference type="EMBL" id="VDM14715.1"/>
    </source>
</evidence>
<evidence type="ECO:0000256" key="7">
    <source>
        <dbReference type="PIRSR" id="PIRSR600175-1"/>
    </source>
</evidence>
<reference evidence="10 11" key="1">
    <citation type="submission" date="2018-11" db="EMBL/GenBank/DDBJ databases">
        <authorList>
            <consortium name="Pathogen Informatics"/>
        </authorList>
    </citation>
    <scope>NUCLEOTIDE SEQUENCE [LARGE SCALE GENOMIC DNA]</scope>
</reference>
<organism evidence="10 11">
    <name type="scientific">Wuchereria bancrofti</name>
    <dbReference type="NCBI Taxonomy" id="6293"/>
    <lineage>
        <taxon>Eukaryota</taxon>
        <taxon>Metazoa</taxon>
        <taxon>Ecdysozoa</taxon>
        <taxon>Nematoda</taxon>
        <taxon>Chromadorea</taxon>
        <taxon>Rhabditida</taxon>
        <taxon>Spirurina</taxon>
        <taxon>Spiruromorpha</taxon>
        <taxon>Filarioidea</taxon>
        <taxon>Onchocercidae</taxon>
        <taxon>Wuchereria</taxon>
    </lineage>
</organism>
<dbReference type="Proteomes" id="UP000270924">
    <property type="component" value="Unassembled WGS sequence"/>
</dbReference>
<evidence type="ECO:0000256" key="3">
    <source>
        <dbReference type="ARBA" id="ARBA00022692"/>
    </source>
</evidence>
<evidence type="ECO:0000256" key="6">
    <source>
        <dbReference type="ARBA" id="ARBA00023136"/>
    </source>
</evidence>
<dbReference type="GO" id="GO:0043005">
    <property type="term" value="C:neuron projection"/>
    <property type="evidence" value="ECO:0007669"/>
    <property type="project" value="TreeGrafter"/>
</dbReference>
<feature type="binding site" evidence="7">
    <location>
        <position position="69"/>
    </location>
    <ligand>
        <name>Na(+)</name>
        <dbReference type="ChEBI" id="CHEBI:29101"/>
        <label>1</label>
    </ligand>
</feature>
<dbReference type="PANTHER" id="PTHR11616">
    <property type="entry name" value="SODIUM/CHLORIDE DEPENDENT TRANSPORTER"/>
    <property type="match status" value="1"/>
</dbReference>
<dbReference type="EMBL" id="UYWW01006394">
    <property type="protein sequence ID" value="VDM14715.1"/>
    <property type="molecule type" value="Genomic_DNA"/>
</dbReference>
<keyword evidence="2" id="KW-0813">Transport</keyword>
<keyword evidence="6 9" id="KW-0472">Membrane</keyword>
<dbReference type="GO" id="GO:0046872">
    <property type="term" value="F:metal ion binding"/>
    <property type="evidence" value="ECO:0007669"/>
    <property type="project" value="UniProtKB-KW"/>
</dbReference>
<evidence type="ECO:0000256" key="4">
    <source>
        <dbReference type="ARBA" id="ARBA00022847"/>
    </source>
</evidence>
<evidence type="ECO:0000256" key="9">
    <source>
        <dbReference type="SAM" id="Phobius"/>
    </source>
</evidence>
<dbReference type="SUPFAM" id="SSF161070">
    <property type="entry name" value="SNF-like"/>
    <property type="match status" value="1"/>
</dbReference>
<keyword evidence="3 9" id="KW-0812">Transmembrane</keyword>
<dbReference type="PROSITE" id="PS50267">
    <property type="entry name" value="NA_NEUROTRAN_SYMP_3"/>
    <property type="match status" value="1"/>
</dbReference>
<keyword evidence="5 9" id="KW-1133">Transmembrane helix</keyword>
<dbReference type="GO" id="GO:0005332">
    <property type="term" value="F:gamma-aminobutyric acid:sodium:chloride symporter activity"/>
    <property type="evidence" value="ECO:0007669"/>
    <property type="project" value="TreeGrafter"/>
</dbReference>
<keyword evidence="4" id="KW-0769">Symport</keyword>
<dbReference type="InParanoid" id="A0A3P7FZZ7"/>
<gene>
    <name evidence="10" type="ORF">WBA_LOCUS8101</name>
</gene>
<feature type="binding site" evidence="7">
    <location>
        <position position="68"/>
    </location>
    <ligand>
        <name>Na(+)</name>
        <dbReference type="ChEBI" id="CHEBI:29101"/>
        <label>1</label>
    </ligand>
</feature>
<evidence type="ECO:0000256" key="8">
    <source>
        <dbReference type="SAM" id="MobiDB-lite"/>
    </source>
</evidence>
<dbReference type="PANTHER" id="PTHR11616:SF20">
    <property type="entry name" value="SODIUM- AND CHLORIDE-DEPENDENT BETAINE TRANSPORTER"/>
    <property type="match status" value="1"/>
</dbReference>
<dbReference type="OMA" id="CYRNGAE"/>
<sequence length="116" mass="13150">MLIYDGMTSLTEGLKADEKDRDMSISFEEKKSMPENADKSRKKKKSMTTERDQWSGPLDFIMSMIAYAVGLGSFLVVYIIFFSLGALPVFIMEITIGQYAQRGAMEIWNLCPLFKG</sequence>
<keyword evidence="11" id="KW-1185">Reference proteome</keyword>
<evidence type="ECO:0000256" key="5">
    <source>
        <dbReference type="ARBA" id="ARBA00022989"/>
    </source>
</evidence>
<keyword evidence="7" id="KW-0915">Sodium</keyword>
<dbReference type="InterPro" id="IPR037272">
    <property type="entry name" value="SNS_sf"/>
</dbReference>
<evidence type="ECO:0000256" key="1">
    <source>
        <dbReference type="ARBA" id="ARBA00004141"/>
    </source>
</evidence>
<dbReference type="InterPro" id="IPR000175">
    <property type="entry name" value="Na/ntran_symport"/>
</dbReference>
<evidence type="ECO:0000313" key="11">
    <source>
        <dbReference type="Proteomes" id="UP000270924"/>
    </source>
</evidence>
<feature type="region of interest" description="Disordered" evidence="8">
    <location>
        <begin position="15"/>
        <end position="51"/>
    </location>
</feature>
<proteinExistence type="predicted"/>